<accession>A0A1G8AJK9</accession>
<protein>
    <submittedName>
        <fullName evidence="3">Polar amino acid transport system substrate-binding protein</fullName>
    </submittedName>
</protein>
<dbReference type="SUPFAM" id="SSF53850">
    <property type="entry name" value="Periplasmic binding protein-like II"/>
    <property type="match status" value="1"/>
</dbReference>
<dbReference type="Pfam" id="PF00497">
    <property type="entry name" value="SBP_bac_3"/>
    <property type="match status" value="1"/>
</dbReference>
<evidence type="ECO:0000256" key="1">
    <source>
        <dbReference type="ARBA" id="ARBA00022729"/>
    </source>
</evidence>
<keyword evidence="1" id="KW-0732">Signal</keyword>
<name>A0A1G8AJK9_9RHOO</name>
<dbReference type="SMART" id="SM00062">
    <property type="entry name" value="PBPb"/>
    <property type="match status" value="1"/>
</dbReference>
<dbReference type="Gene3D" id="3.40.190.10">
    <property type="entry name" value="Periplasmic binding protein-like II"/>
    <property type="match status" value="2"/>
</dbReference>
<dbReference type="EMBL" id="FNCY01000004">
    <property type="protein sequence ID" value="SDH21077.1"/>
    <property type="molecule type" value="Genomic_DNA"/>
</dbReference>
<dbReference type="PANTHER" id="PTHR35936">
    <property type="entry name" value="MEMBRANE-BOUND LYTIC MUREIN TRANSGLYCOSYLASE F"/>
    <property type="match status" value="1"/>
</dbReference>
<sequence>MKGAKPGSYRNEKGEMTGFSVDVGRALCKIVDANCTFVEMGSLQELIDAVTNNQVDFVPASLLETPERSAKMLFTTPYFRSSSYLLARKGVGLTTPRLRVVVLNGARQMDYVRSKLSKDQELIPAATLIDLIKVLEKGEADASVLAMFQATTVLSESNLIASGFVFMPLDAPELTGDAKIAVTRTKPQLRDRLNEALRIIRANGVLEQINSRHIPFRVI</sequence>
<dbReference type="Proteomes" id="UP000198607">
    <property type="component" value="Unassembled WGS sequence"/>
</dbReference>
<reference evidence="3 4" key="1">
    <citation type="submission" date="2016-10" db="EMBL/GenBank/DDBJ databases">
        <authorList>
            <person name="de Groot N.N."/>
        </authorList>
    </citation>
    <scope>NUCLEOTIDE SEQUENCE [LARGE SCALE GENOMIC DNA]</scope>
    <source>
        <strain evidence="3 4">DSM 5885</strain>
    </source>
</reference>
<organism evidence="3 4">
    <name type="scientific">Propionivibrio dicarboxylicus</name>
    <dbReference type="NCBI Taxonomy" id="83767"/>
    <lineage>
        <taxon>Bacteria</taxon>
        <taxon>Pseudomonadati</taxon>
        <taxon>Pseudomonadota</taxon>
        <taxon>Betaproteobacteria</taxon>
        <taxon>Rhodocyclales</taxon>
        <taxon>Rhodocyclaceae</taxon>
        <taxon>Propionivibrio</taxon>
    </lineage>
</organism>
<dbReference type="AlphaFoldDB" id="A0A1G8AJK9"/>
<dbReference type="STRING" id="83767.SAMN05660652_01406"/>
<proteinExistence type="predicted"/>
<dbReference type="InterPro" id="IPR001638">
    <property type="entry name" value="Solute-binding_3/MltF_N"/>
</dbReference>
<feature type="domain" description="Solute-binding protein family 3/N-terminal" evidence="2">
    <location>
        <begin position="1"/>
        <end position="217"/>
    </location>
</feature>
<keyword evidence="4" id="KW-1185">Reference proteome</keyword>
<evidence type="ECO:0000313" key="3">
    <source>
        <dbReference type="EMBL" id="SDH21077.1"/>
    </source>
</evidence>
<gene>
    <name evidence="3" type="ORF">SAMN05660652_01406</name>
</gene>
<evidence type="ECO:0000313" key="4">
    <source>
        <dbReference type="Proteomes" id="UP000198607"/>
    </source>
</evidence>
<dbReference type="PANTHER" id="PTHR35936:SF19">
    <property type="entry name" value="AMINO-ACID-BINDING PROTEIN YXEM-RELATED"/>
    <property type="match status" value="1"/>
</dbReference>
<evidence type="ECO:0000259" key="2">
    <source>
        <dbReference type="SMART" id="SM00062"/>
    </source>
</evidence>